<proteinExistence type="predicted"/>
<organism evidence="1">
    <name type="scientific">Tanacetum cinerariifolium</name>
    <name type="common">Dalmatian daisy</name>
    <name type="synonym">Chrysanthemum cinerariifolium</name>
    <dbReference type="NCBI Taxonomy" id="118510"/>
    <lineage>
        <taxon>Eukaryota</taxon>
        <taxon>Viridiplantae</taxon>
        <taxon>Streptophyta</taxon>
        <taxon>Embryophyta</taxon>
        <taxon>Tracheophyta</taxon>
        <taxon>Spermatophyta</taxon>
        <taxon>Magnoliopsida</taxon>
        <taxon>eudicotyledons</taxon>
        <taxon>Gunneridae</taxon>
        <taxon>Pentapetalae</taxon>
        <taxon>asterids</taxon>
        <taxon>campanulids</taxon>
        <taxon>Asterales</taxon>
        <taxon>Asteraceae</taxon>
        <taxon>Asteroideae</taxon>
        <taxon>Anthemideae</taxon>
        <taxon>Anthemidinae</taxon>
        <taxon>Tanacetum</taxon>
    </lineage>
</organism>
<accession>A0A699JA59</accession>
<sequence>SSLDNTTLEDDKVIGFFDGLPSSLATTTTSSDGRSSSNVPPAIVSMTNVDISTTRPHLPNRDLNNSDLLQTQALFSKPSPHLTELTPLCGSRRPRLYRPSASILVFGQIVAKNVRHIEDLMLIWRRPDNG</sequence>
<feature type="non-terminal residue" evidence="1">
    <location>
        <position position="1"/>
    </location>
</feature>
<dbReference type="AlphaFoldDB" id="A0A699JA59"/>
<evidence type="ECO:0000313" key="1">
    <source>
        <dbReference type="EMBL" id="GFA23067.1"/>
    </source>
</evidence>
<reference evidence="1" key="1">
    <citation type="journal article" date="2019" name="Sci. Rep.">
        <title>Draft genome of Tanacetum cinerariifolium, the natural source of mosquito coil.</title>
        <authorList>
            <person name="Yamashiro T."/>
            <person name="Shiraishi A."/>
            <person name="Satake H."/>
            <person name="Nakayama K."/>
        </authorList>
    </citation>
    <scope>NUCLEOTIDE SEQUENCE</scope>
</reference>
<protein>
    <submittedName>
        <fullName evidence="1">Uncharacterized protein</fullName>
    </submittedName>
</protein>
<dbReference type="EMBL" id="BKCJ010389366">
    <property type="protein sequence ID" value="GFA23067.1"/>
    <property type="molecule type" value="Genomic_DNA"/>
</dbReference>
<comment type="caution">
    <text evidence="1">The sequence shown here is derived from an EMBL/GenBank/DDBJ whole genome shotgun (WGS) entry which is preliminary data.</text>
</comment>
<gene>
    <name evidence="1" type="ORF">Tci_595039</name>
</gene>
<name>A0A699JA59_TANCI</name>